<sequence length="122" mass="12866">MPSDTDAPAYVAAADGPDPRRSAVALSYDRGGTGAPRVVAKGYGLIADTIIARARAEGLYVHQAPEMVSMLMNVALDREIPPALYQAIAELLSWLYRLESASGGDIKAAPGHRGQTFTPAAR</sequence>
<accession>A0A0F5K2G6</accession>
<comment type="caution">
    <text evidence="2">The sequence shown here is derived from an EMBL/GenBank/DDBJ whole genome shotgun (WGS) entry which is preliminary data.</text>
</comment>
<organism evidence="2 3">
    <name type="scientific">Robbsia andropogonis</name>
    <dbReference type="NCBI Taxonomy" id="28092"/>
    <lineage>
        <taxon>Bacteria</taxon>
        <taxon>Pseudomonadati</taxon>
        <taxon>Pseudomonadota</taxon>
        <taxon>Betaproteobacteria</taxon>
        <taxon>Burkholderiales</taxon>
        <taxon>Burkholderiaceae</taxon>
        <taxon>Robbsia</taxon>
    </lineage>
</organism>
<protein>
    <recommendedName>
        <fullName evidence="4">Flagellar biosynthesis protein FlhB</fullName>
    </recommendedName>
</protein>
<dbReference type="RefSeq" id="WP_046152565.1">
    <property type="nucleotide sequence ID" value="NZ_CADFGU010000003.1"/>
</dbReference>
<dbReference type="InterPro" id="IPR006135">
    <property type="entry name" value="T3SS_substrate_exporter"/>
</dbReference>
<evidence type="ECO:0000256" key="1">
    <source>
        <dbReference type="ARBA" id="ARBA00010690"/>
    </source>
</evidence>
<dbReference type="EMBL" id="LAQU01000005">
    <property type="protein sequence ID" value="KKB64321.1"/>
    <property type="molecule type" value="Genomic_DNA"/>
</dbReference>
<proteinExistence type="inferred from homology"/>
<dbReference type="PATRIC" id="fig|28092.6.peg.1620"/>
<comment type="similarity">
    <text evidence="1">Belongs to the type III secretion exporter family.</text>
</comment>
<dbReference type="Pfam" id="PF01312">
    <property type="entry name" value="Bac_export_2"/>
    <property type="match status" value="1"/>
</dbReference>
<keyword evidence="3" id="KW-1185">Reference proteome</keyword>
<dbReference type="PANTHER" id="PTHR30531">
    <property type="entry name" value="FLAGELLAR BIOSYNTHETIC PROTEIN FLHB"/>
    <property type="match status" value="1"/>
</dbReference>
<dbReference type="GO" id="GO:0005886">
    <property type="term" value="C:plasma membrane"/>
    <property type="evidence" value="ECO:0007669"/>
    <property type="project" value="TreeGrafter"/>
</dbReference>
<reference evidence="2 3" key="1">
    <citation type="submission" date="2015-03" db="EMBL/GenBank/DDBJ databases">
        <title>Draft Genome Sequence of Burkholderia andropogonis type strain ICMP2807, isolated from Sorghum bicolor.</title>
        <authorList>
            <person name="Lopes-Santos L."/>
            <person name="Castro D.B."/>
            <person name="Ottoboni L.M."/>
            <person name="Park D."/>
            <person name="Weirc B.S."/>
            <person name="Destefano S.A."/>
        </authorList>
    </citation>
    <scope>NUCLEOTIDE SEQUENCE [LARGE SCALE GENOMIC DNA]</scope>
    <source>
        <strain evidence="2 3">ICMP2807</strain>
    </source>
</reference>
<evidence type="ECO:0008006" key="4">
    <source>
        <dbReference type="Google" id="ProtNLM"/>
    </source>
</evidence>
<dbReference type="SUPFAM" id="SSF160544">
    <property type="entry name" value="EscU C-terminal domain-like"/>
    <property type="match status" value="1"/>
</dbReference>
<dbReference type="STRING" id="28092.WM40_06860"/>
<gene>
    <name evidence="2" type="ORF">WM40_06860</name>
</gene>
<evidence type="ECO:0000313" key="3">
    <source>
        <dbReference type="Proteomes" id="UP000033618"/>
    </source>
</evidence>
<evidence type="ECO:0000313" key="2">
    <source>
        <dbReference type="EMBL" id="KKB64321.1"/>
    </source>
</evidence>
<name>A0A0F5K2G6_9BURK</name>
<dbReference type="Gene3D" id="3.40.1690.10">
    <property type="entry name" value="secretion proteins EscU"/>
    <property type="match status" value="1"/>
</dbReference>
<dbReference type="GO" id="GO:0009306">
    <property type="term" value="P:protein secretion"/>
    <property type="evidence" value="ECO:0007669"/>
    <property type="project" value="InterPro"/>
</dbReference>
<dbReference type="Proteomes" id="UP000033618">
    <property type="component" value="Unassembled WGS sequence"/>
</dbReference>
<dbReference type="InterPro" id="IPR029025">
    <property type="entry name" value="T3SS_substrate_exporter_C"/>
</dbReference>
<dbReference type="PANTHER" id="PTHR30531:SF12">
    <property type="entry name" value="FLAGELLAR BIOSYNTHETIC PROTEIN FLHB"/>
    <property type="match status" value="1"/>
</dbReference>
<dbReference type="AlphaFoldDB" id="A0A0F5K2G6"/>